<keyword evidence="1" id="KW-0614">Plasmid</keyword>
<evidence type="ECO:0000313" key="2">
    <source>
        <dbReference type="Proteomes" id="UP000019269"/>
    </source>
</evidence>
<geneLocation type="plasmid" evidence="1 2">
    <name>unnamed</name>
</geneLocation>
<keyword evidence="2" id="KW-1185">Reference proteome</keyword>
<reference evidence="1" key="1">
    <citation type="submission" date="2013-02" db="EMBL/GenBank/DDBJ databases">
        <title>Comparative genomics of Borrelia species.</title>
        <authorList>
            <person name="Schwan T.G."/>
            <person name="Raffel S.J."/>
            <person name="Porcella S.F."/>
        </authorList>
    </citation>
    <scope>NUCLEOTIDE SEQUENCE</scope>
    <source>
        <strain evidence="1">YOR</strain>
        <plasmid evidence="1">unnamed</plasmid>
    </source>
</reference>
<proteinExistence type="predicted"/>
<dbReference type="Proteomes" id="UP000019269">
    <property type="component" value="Plasmid unnamed"/>
</dbReference>
<evidence type="ECO:0000313" key="1">
    <source>
        <dbReference type="EMBL" id="AHH03879.1"/>
    </source>
</evidence>
<protein>
    <recommendedName>
        <fullName evidence="3">Variable outer membrane protein</fullName>
    </recommendedName>
</protein>
<accession>A0ABM5PI36</accession>
<sequence length="32" mass="3674">MGKLANVLSARTLYMLKPQTNYLTYIFSKHNG</sequence>
<organism evidence="1">
    <name type="scientific">Borrelia nietonii YOR</name>
    <dbReference type="NCBI Taxonomy" id="1293576"/>
    <lineage>
        <taxon>Bacteria</taxon>
        <taxon>Pseudomonadati</taxon>
        <taxon>Spirochaetota</taxon>
        <taxon>Spirochaetia</taxon>
        <taxon>Spirochaetales</taxon>
        <taxon>Borreliaceae</taxon>
        <taxon>Borrelia</taxon>
        <taxon>Borrelia nietonii</taxon>
    </lineage>
</organism>
<dbReference type="EMBL" id="CP004147">
    <property type="protein sequence ID" value="AHH03879.1"/>
    <property type="molecule type" value="Genomic_DNA"/>
</dbReference>
<name>A0ABM5PI36_9SPIR</name>
<evidence type="ECO:0008006" key="3">
    <source>
        <dbReference type="Google" id="ProtNLM"/>
    </source>
</evidence>
<gene>
    <name evidence="1" type="ORF">BHY_0928</name>
</gene>